<comment type="caution">
    <text evidence="3">The sequence shown here is derived from an EMBL/GenBank/DDBJ whole genome shotgun (WGS) entry which is preliminary data.</text>
</comment>
<evidence type="ECO:0000259" key="2">
    <source>
        <dbReference type="Pfam" id="PF05193"/>
    </source>
</evidence>
<proteinExistence type="predicted"/>
<dbReference type="Pfam" id="PF00675">
    <property type="entry name" value="Peptidase_M16"/>
    <property type="match status" value="1"/>
</dbReference>
<dbReference type="RefSeq" id="WP_205143424.1">
    <property type="nucleotide sequence ID" value="NZ_JAFBDN010000006.1"/>
</dbReference>
<reference evidence="3" key="1">
    <citation type="submission" date="2021-04" db="EMBL/GenBank/DDBJ databases">
        <title>Taxonomic assessment of Weissella genus.</title>
        <authorList>
            <person name="Fanelli F."/>
            <person name="Chieffi D."/>
            <person name="Dell'Aquila A."/>
            <person name="Gyu-Sung C."/>
            <person name="Franz C.M.A.P."/>
            <person name="Fusco V."/>
        </authorList>
    </citation>
    <scope>NUCLEOTIDE SEQUENCE</scope>
    <source>
        <strain evidence="3">LMG 25373</strain>
    </source>
</reference>
<dbReference type="NCBIfam" id="NF047421">
    <property type="entry name" value="YfmH_fam"/>
    <property type="match status" value="1"/>
</dbReference>
<dbReference type="PANTHER" id="PTHR11851:SF134">
    <property type="entry name" value="ZINC-DEPENDENT PROTEASE"/>
    <property type="match status" value="1"/>
</dbReference>
<evidence type="ECO:0000313" key="4">
    <source>
        <dbReference type="Proteomes" id="UP001057481"/>
    </source>
</evidence>
<name>A0ABT0VJY4_9LACO</name>
<dbReference type="Pfam" id="PF05193">
    <property type="entry name" value="Peptidase_M16_C"/>
    <property type="match status" value="1"/>
</dbReference>
<keyword evidence="4" id="KW-1185">Reference proteome</keyword>
<dbReference type="Gene3D" id="3.30.830.10">
    <property type="entry name" value="Metalloenzyme, LuxS/M16 peptidase-like"/>
    <property type="match status" value="2"/>
</dbReference>
<feature type="domain" description="Peptidase M16 N-terminal" evidence="1">
    <location>
        <begin position="61"/>
        <end position="173"/>
    </location>
</feature>
<dbReference type="InterPro" id="IPR050361">
    <property type="entry name" value="MPP/UQCRC_Complex"/>
</dbReference>
<accession>A0ABT0VJY4</accession>
<dbReference type="SUPFAM" id="SSF63411">
    <property type="entry name" value="LuxS/MPP-like metallohydrolase"/>
    <property type="match status" value="2"/>
</dbReference>
<feature type="domain" description="Peptidase M16 C-terminal" evidence="2">
    <location>
        <begin position="179"/>
        <end position="338"/>
    </location>
</feature>
<gene>
    <name evidence="3" type="ORF">KAK10_05895</name>
</gene>
<dbReference type="Proteomes" id="UP001057481">
    <property type="component" value="Unassembled WGS sequence"/>
</dbReference>
<organism evidence="3 4">
    <name type="scientific">Periweissella beninensis</name>
    <dbReference type="NCBI Taxonomy" id="504936"/>
    <lineage>
        <taxon>Bacteria</taxon>
        <taxon>Bacillati</taxon>
        <taxon>Bacillota</taxon>
        <taxon>Bacilli</taxon>
        <taxon>Lactobacillales</taxon>
        <taxon>Lactobacillaceae</taxon>
        <taxon>Periweissella</taxon>
    </lineage>
</organism>
<dbReference type="PANTHER" id="PTHR11851">
    <property type="entry name" value="METALLOPROTEASE"/>
    <property type="match status" value="1"/>
</dbReference>
<evidence type="ECO:0000259" key="1">
    <source>
        <dbReference type="Pfam" id="PF00675"/>
    </source>
</evidence>
<dbReference type="InterPro" id="IPR007863">
    <property type="entry name" value="Peptidase_M16_C"/>
</dbReference>
<dbReference type="InterPro" id="IPR011765">
    <property type="entry name" value="Pept_M16_N"/>
</dbReference>
<dbReference type="EMBL" id="JAGMVS010000063">
    <property type="protein sequence ID" value="MCM2437438.1"/>
    <property type="molecule type" value="Genomic_DNA"/>
</dbReference>
<evidence type="ECO:0000313" key="3">
    <source>
        <dbReference type="EMBL" id="MCM2437438.1"/>
    </source>
</evidence>
<sequence length="423" mass="48422">MEKIEYKKLEEVRYQETLSNGLDINLLPKNDFHKTYAVLTVDYGATDLTFKQNGKLKTLPAGLAHFLEHKLFEKADYDAFELFGKYGASANAYTSYTKTSYLFSTTSNFDENLEILLDFVQKPFFDKKSVIKEQGIIGQEIKMYQDEPHWQLYTELLGTMYPKQPLAQDIAGTIDSITKISAELLYESYNYFYRPNNMNLFIVGKFDPTDVITKIKNNQSNKVFENAKIVHQPMQPTNVEKPHKLSLDVERPKVAFGIKGMDQRPQGVEGLKYSLAISMALDLIFGDTEPRYLRLYNEGIIDDSFSFDFELQRNYHFATITVETDEPQSFINEIQVVLNNANLALLASESSFELIKRETIGATIGMLNSLEGIANQYDGDLFDGATLLDELAILENISFDDIKRYFNNFIRVAQITYVCAENQ</sequence>
<protein>
    <submittedName>
        <fullName evidence="3">Insulinase family protein</fullName>
    </submittedName>
</protein>
<dbReference type="InterPro" id="IPR011249">
    <property type="entry name" value="Metalloenz_LuxS/M16"/>
</dbReference>